<evidence type="ECO:0000259" key="6">
    <source>
        <dbReference type="Pfam" id="PF01370"/>
    </source>
</evidence>
<evidence type="ECO:0000313" key="8">
    <source>
        <dbReference type="Proteomes" id="UP001339883"/>
    </source>
</evidence>
<evidence type="ECO:0000256" key="5">
    <source>
        <dbReference type="ARBA" id="ARBA00033067"/>
    </source>
</evidence>
<evidence type="ECO:0000256" key="1">
    <source>
        <dbReference type="ARBA" id="ARBA00004947"/>
    </source>
</evidence>
<evidence type="ECO:0000256" key="3">
    <source>
        <dbReference type="ARBA" id="ARBA00018569"/>
    </source>
</evidence>
<dbReference type="InterPro" id="IPR036291">
    <property type="entry name" value="NAD(P)-bd_dom_sf"/>
</dbReference>
<proteinExistence type="inferred from homology"/>
<accession>A0ABU6DVE1</accession>
<sequence length="210" mass="24185">VYGSSGTEFTEETSLNYTSNNPYLKSQQMIETMFKDLITTDVEWQVMILRLSNVAGGFQEGFLGEFIPPVPKTILGLLLQVANHERTHIDLYENEITSDGSDERSFIHILDVCDAIISAIHWLYTNKPHHTFEVFNITHPQIYSILELIEHVQNILQVDIPIVKHPYEANHYHGLERVNGSIQRATQILDWTPHRGIGDIIQHQWAFYTT</sequence>
<dbReference type="PANTHER" id="PTHR43725">
    <property type="entry name" value="UDP-GLUCOSE 4-EPIMERASE"/>
    <property type="match status" value="1"/>
</dbReference>
<dbReference type="InterPro" id="IPR001509">
    <property type="entry name" value="Epimerase_deHydtase"/>
</dbReference>
<keyword evidence="8" id="KW-1185">Reference proteome</keyword>
<feature type="non-terminal residue" evidence="7">
    <location>
        <position position="1"/>
    </location>
</feature>
<comment type="caution">
    <text evidence="7">The sequence shown here is derived from an EMBL/GenBank/DDBJ whole genome shotgun (WGS) entry which is preliminary data.</text>
</comment>
<feature type="domain" description="NAD-dependent epimerase/dehydratase" evidence="6">
    <location>
        <begin position="1"/>
        <end position="132"/>
    </location>
</feature>
<comment type="similarity">
    <text evidence="2">Belongs to the NAD(P)-dependent epimerase/dehydratase family.</text>
</comment>
<organism evidence="7 8">
    <name type="scientific">Acinetobacter pollinis</name>
    <dbReference type="NCBI Taxonomy" id="2605270"/>
    <lineage>
        <taxon>Bacteria</taxon>
        <taxon>Pseudomonadati</taxon>
        <taxon>Pseudomonadota</taxon>
        <taxon>Gammaproteobacteria</taxon>
        <taxon>Moraxellales</taxon>
        <taxon>Moraxellaceae</taxon>
        <taxon>Acinetobacter</taxon>
    </lineage>
</organism>
<protein>
    <recommendedName>
        <fullName evidence="3">UDP-glucose 4-epimerase</fullName>
    </recommendedName>
    <alternativeName>
        <fullName evidence="5">Galactowaldenase</fullName>
    </alternativeName>
    <alternativeName>
        <fullName evidence="4">UDP-galactose 4-epimerase</fullName>
    </alternativeName>
</protein>
<dbReference type="EMBL" id="VTDN01000016">
    <property type="protein sequence ID" value="MEB5477837.1"/>
    <property type="molecule type" value="Genomic_DNA"/>
</dbReference>
<dbReference type="Gene3D" id="3.40.50.720">
    <property type="entry name" value="NAD(P)-binding Rossmann-like Domain"/>
    <property type="match status" value="1"/>
</dbReference>
<evidence type="ECO:0000256" key="4">
    <source>
        <dbReference type="ARBA" id="ARBA00031367"/>
    </source>
</evidence>
<evidence type="ECO:0000256" key="2">
    <source>
        <dbReference type="ARBA" id="ARBA00007637"/>
    </source>
</evidence>
<reference evidence="7 8" key="1">
    <citation type="submission" date="2019-08" db="EMBL/GenBank/DDBJ databases">
        <title>Five species of Acinetobacter isolated from floral nectar and animal pollinators.</title>
        <authorList>
            <person name="Hendry T.A."/>
        </authorList>
    </citation>
    <scope>NUCLEOTIDE SEQUENCE [LARGE SCALE GENOMIC DNA]</scope>
    <source>
        <strain evidence="7 8">MD18.27</strain>
    </source>
</reference>
<dbReference type="Pfam" id="PF01370">
    <property type="entry name" value="Epimerase"/>
    <property type="match status" value="1"/>
</dbReference>
<dbReference type="Proteomes" id="UP001339883">
    <property type="component" value="Unassembled WGS sequence"/>
</dbReference>
<gene>
    <name evidence="7" type="ORF">I2F25_12440</name>
</gene>
<dbReference type="SUPFAM" id="SSF51735">
    <property type="entry name" value="NAD(P)-binding Rossmann-fold domains"/>
    <property type="match status" value="1"/>
</dbReference>
<name>A0ABU6DVE1_9GAMM</name>
<dbReference type="Gene3D" id="3.90.25.10">
    <property type="entry name" value="UDP-galactose 4-epimerase, domain 1"/>
    <property type="match status" value="1"/>
</dbReference>
<dbReference type="RefSeq" id="WP_325776216.1">
    <property type="nucleotide sequence ID" value="NZ_VTDN01000016.1"/>
</dbReference>
<evidence type="ECO:0000313" key="7">
    <source>
        <dbReference type="EMBL" id="MEB5477837.1"/>
    </source>
</evidence>
<comment type="pathway">
    <text evidence="1">Carbohydrate metabolism; galactose metabolism.</text>
</comment>